<name>A0AAE3ALC2_9FIRM</name>
<dbReference type="GO" id="GO:0000155">
    <property type="term" value="F:phosphorelay sensor kinase activity"/>
    <property type="evidence" value="ECO:0007669"/>
    <property type="project" value="InterPro"/>
</dbReference>
<evidence type="ECO:0000256" key="10">
    <source>
        <dbReference type="ARBA" id="ARBA00074306"/>
    </source>
</evidence>
<protein>
    <recommendedName>
        <fullName evidence="10">Circadian input-output histidine kinase CikA</fullName>
        <ecNumber evidence="3">2.7.13.3</ecNumber>
    </recommendedName>
    <alternativeName>
        <fullName evidence="4">Stage 0 sporulation protein A homolog</fullName>
    </alternativeName>
</protein>
<keyword evidence="16" id="KW-1185">Reference proteome</keyword>
<evidence type="ECO:0000259" key="14">
    <source>
        <dbReference type="PROSITE" id="PS50110"/>
    </source>
</evidence>
<dbReference type="GO" id="GO:0009927">
    <property type="term" value="F:histidine phosphotransfer kinase activity"/>
    <property type="evidence" value="ECO:0007669"/>
    <property type="project" value="TreeGrafter"/>
</dbReference>
<dbReference type="InterPro" id="IPR011006">
    <property type="entry name" value="CheY-like_superfamily"/>
</dbReference>
<dbReference type="InterPro" id="IPR003594">
    <property type="entry name" value="HATPase_dom"/>
</dbReference>
<proteinExistence type="inferred from homology"/>
<dbReference type="InterPro" id="IPR004358">
    <property type="entry name" value="Sig_transdc_His_kin-like_C"/>
</dbReference>
<dbReference type="InterPro" id="IPR036097">
    <property type="entry name" value="HisK_dim/P_sf"/>
</dbReference>
<dbReference type="SMART" id="SM00387">
    <property type="entry name" value="HATPase_c"/>
    <property type="match status" value="1"/>
</dbReference>
<keyword evidence="7" id="KW-0418">Kinase</keyword>
<feature type="transmembrane region" description="Helical" evidence="12">
    <location>
        <begin position="298"/>
        <end position="317"/>
    </location>
</feature>
<dbReference type="GO" id="GO:0005886">
    <property type="term" value="C:plasma membrane"/>
    <property type="evidence" value="ECO:0007669"/>
    <property type="project" value="TreeGrafter"/>
</dbReference>
<dbReference type="InterPro" id="IPR001789">
    <property type="entry name" value="Sig_transdc_resp-reg_receiver"/>
</dbReference>
<reference evidence="15" key="1">
    <citation type="submission" date="2021-10" db="EMBL/GenBank/DDBJ databases">
        <title>Anaerobic single-cell dispensing facilitates the cultivation of human gut bacteria.</title>
        <authorList>
            <person name="Afrizal A."/>
        </authorList>
    </citation>
    <scope>NUCLEOTIDE SEQUENCE</scope>
    <source>
        <strain evidence="15">CLA-AA-H250</strain>
    </source>
</reference>
<gene>
    <name evidence="15" type="ORF">LKD31_10420</name>
</gene>
<dbReference type="PANTHER" id="PTHR43047">
    <property type="entry name" value="TWO-COMPONENT HISTIDINE PROTEIN KINASE"/>
    <property type="match status" value="1"/>
</dbReference>
<dbReference type="AlphaFoldDB" id="A0AAE3ALC2"/>
<dbReference type="Gene3D" id="3.40.50.2300">
    <property type="match status" value="1"/>
</dbReference>
<evidence type="ECO:0000256" key="1">
    <source>
        <dbReference type="ARBA" id="ARBA00000085"/>
    </source>
</evidence>
<keyword evidence="12" id="KW-0472">Membrane</keyword>
<evidence type="ECO:0000313" key="16">
    <source>
        <dbReference type="Proteomes" id="UP001199424"/>
    </source>
</evidence>
<evidence type="ECO:0000256" key="2">
    <source>
        <dbReference type="ARBA" id="ARBA00006402"/>
    </source>
</evidence>
<evidence type="ECO:0000256" key="6">
    <source>
        <dbReference type="ARBA" id="ARBA00022679"/>
    </source>
</evidence>
<comment type="function">
    <text evidence="9">May play the central regulatory role in sporulation. It may be an element of the effector pathway responsible for the activation of sporulation genes in response to nutritional stress. Spo0A may act in concert with spo0H (a sigma factor) to control the expression of some genes that are critical to the sporulation process.</text>
</comment>
<feature type="domain" description="Histidine kinase" evidence="13">
    <location>
        <begin position="486"/>
        <end position="709"/>
    </location>
</feature>
<keyword evidence="5 11" id="KW-0597">Phosphoprotein</keyword>
<comment type="catalytic activity">
    <reaction evidence="1">
        <text>ATP + protein L-histidine = ADP + protein N-phospho-L-histidine.</text>
        <dbReference type="EC" id="2.7.13.3"/>
    </reaction>
</comment>
<evidence type="ECO:0000256" key="7">
    <source>
        <dbReference type="ARBA" id="ARBA00022777"/>
    </source>
</evidence>
<dbReference type="SMART" id="SM00388">
    <property type="entry name" value="HisKA"/>
    <property type="match status" value="1"/>
</dbReference>
<evidence type="ECO:0000256" key="4">
    <source>
        <dbReference type="ARBA" id="ARBA00018672"/>
    </source>
</evidence>
<evidence type="ECO:0000256" key="3">
    <source>
        <dbReference type="ARBA" id="ARBA00012438"/>
    </source>
</evidence>
<dbReference type="CDD" id="cd00082">
    <property type="entry name" value="HisKA"/>
    <property type="match status" value="1"/>
</dbReference>
<dbReference type="InterPro" id="IPR005467">
    <property type="entry name" value="His_kinase_dom"/>
</dbReference>
<accession>A0AAE3ALC2</accession>
<feature type="domain" description="Response regulatory" evidence="14">
    <location>
        <begin position="732"/>
        <end position="853"/>
    </location>
</feature>
<dbReference type="PANTHER" id="PTHR43047:SF65">
    <property type="entry name" value="CHEY-HOMOLOGOUS RECEIVER DOMAIN AND PAS DOMAIN-CONTAINING PROTEIN"/>
    <property type="match status" value="1"/>
</dbReference>
<dbReference type="EMBL" id="JAJEQC010000010">
    <property type="protein sequence ID" value="MCC2137426.1"/>
    <property type="molecule type" value="Genomic_DNA"/>
</dbReference>
<dbReference type="PROSITE" id="PS50110">
    <property type="entry name" value="RESPONSE_REGULATORY"/>
    <property type="match status" value="1"/>
</dbReference>
<dbReference type="Proteomes" id="UP001199424">
    <property type="component" value="Unassembled WGS sequence"/>
</dbReference>
<dbReference type="CDD" id="cd17546">
    <property type="entry name" value="REC_hyHK_CKI1_RcsC-like"/>
    <property type="match status" value="1"/>
</dbReference>
<keyword evidence="6" id="KW-0808">Transferase</keyword>
<dbReference type="Gene3D" id="1.10.287.130">
    <property type="match status" value="1"/>
</dbReference>
<sequence length="858" mass="97767">MPKFKGKTKPKLHKPSMETVMRWMITLLLGFVVLLPVFAGVTQYEQNKAKADVEDVLAFMQTNCRKYDNYRLANTTEALQDILTKVKTLTAYRYEEEDALLNENRLQHYAKFQYLTGIFVLDENFSVLAHYDKAGKDESLLLSQIIGDKNAADILHYPQKTYADQICINDNTYNYAISARQDKPGLVICYTDVTRFQNDKNELSLSNMLDAEMFRQDVTVVITDGMRVISTNCEQLENTLVQYYPIADVLVGGEQLTPDTLLQLKNDSGTWYGMFTQYRDYYLYAFFPSRVVYASRRGWMLLFTAIYLFCGMGYLIWRQYSKKRRLLRMEKEYHLVSAISSIYLSNLLIHPQDDTWEPIVQSERMKAITNGVLSAKAMLEKFNTECVAEAYREEFRAFTDLDTAQQRLEGKAFDGFTMENVEGKWYQLLLVPQRRFTHREKPSSLMLLFRDVSKQKERDMEYQENLRRAAEEATLANAAKTDFLRRMSHDIRTPINGIRGMVQIADRFPNDAKKQAECRAKIMRSSDFLLELVNDVLDMSKLESGEMQLEEVPFNLNELLHDVGTLLSTQAQARGITCTLTMEDKREKHVIGSPLHLRRIFQNIGGNAIKYGRAGGYVHATCSIVSQTENTVRYRFICEDNGCGMSEEFQKHMFEPFSQENSGARTTYQGTGLGLSIVKKLVDAMGGTVTVVSEKGVGTTFITEIPLKLDPAASDAEKPEEEIDTTVFRGLHVLLVEDNEVNMEIAAFLLEDSGAEVTKAWNGAEGLEKFNASAPGTYDLILMDIMMPVMNGLEAAEKIRALDRPDSETVPIFAMTANAFSDDAARSRKAGMNEHLTKPLDLEKITKAVRKYCKKNNR</sequence>
<dbReference type="InterPro" id="IPR003661">
    <property type="entry name" value="HisK_dim/P_dom"/>
</dbReference>
<dbReference type="PROSITE" id="PS50109">
    <property type="entry name" value="HIS_KIN"/>
    <property type="match status" value="1"/>
</dbReference>
<evidence type="ECO:0000256" key="12">
    <source>
        <dbReference type="SAM" id="Phobius"/>
    </source>
</evidence>
<keyword evidence="12" id="KW-0812">Transmembrane</keyword>
<dbReference type="RefSeq" id="WP_308449656.1">
    <property type="nucleotide sequence ID" value="NZ_JAJEQC010000010.1"/>
</dbReference>
<dbReference type="EC" id="2.7.13.3" evidence="3"/>
<dbReference type="FunFam" id="3.30.565.10:FF:000010">
    <property type="entry name" value="Sensor histidine kinase RcsC"/>
    <property type="match status" value="1"/>
</dbReference>
<dbReference type="SUPFAM" id="SSF55874">
    <property type="entry name" value="ATPase domain of HSP90 chaperone/DNA topoisomerase II/histidine kinase"/>
    <property type="match status" value="1"/>
</dbReference>
<keyword evidence="12" id="KW-1133">Transmembrane helix</keyword>
<comment type="caution">
    <text evidence="15">The sequence shown here is derived from an EMBL/GenBank/DDBJ whole genome shotgun (WGS) entry which is preliminary data.</text>
</comment>
<dbReference type="Pfam" id="PF02518">
    <property type="entry name" value="HATPase_c"/>
    <property type="match status" value="1"/>
</dbReference>
<dbReference type="InterPro" id="IPR036890">
    <property type="entry name" value="HATPase_C_sf"/>
</dbReference>
<dbReference type="Pfam" id="PF00512">
    <property type="entry name" value="HisKA"/>
    <property type="match status" value="1"/>
</dbReference>
<organism evidence="15 16">
    <name type="scientific">Hominenteromicrobium mulieris</name>
    <dbReference type="NCBI Taxonomy" id="2885357"/>
    <lineage>
        <taxon>Bacteria</taxon>
        <taxon>Bacillati</taxon>
        <taxon>Bacillota</taxon>
        <taxon>Clostridia</taxon>
        <taxon>Eubacteriales</taxon>
        <taxon>Oscillospiraceae</taxon>
        <taxon>Hominenteromicrobium</taxon>
    </lineage>
</organism>
<evidence type="ECO:0000259" key="13">
    <source>
        <dbReference type="PROSITE" id="PS50109"/>
    </source>
</evidence>
<dbReference type="SUPFAM" id="SSF47384">
    <property type="entry name" value="Homodimeric domain of signal transducing histidine kinase"/>
    <property type="match status" value="1"/>
</dbReference>
<keyword evidence="8" id="KW-0902">Two-component regulatory system</keyword>
<dbReference type="SUPFAM" id="SSF52172">
    <property type="entry name" value="CheY-like"/>
    <property type="match status" value="1"/>
</dbReference>
<evidence type="ECO:0000256" key="5">
    <source>
        <dbReference type="ARBA" id="ARBA00022553"/>
    </source>
</evidence>
<dbReference type="PRINTS" id="PR00344">
    <property type="entry name" value="BCTRLSENSOR"/>
</dbReference>
<evidence type="ECO:0000256" key="11">
    <source>
        <dbReference type="PROSITE-ProRule" id="PRU00169"/>
    </source>
</evidence>
<evidence type="ECO:0000256" key="8">
    <source>
        <dbReference type="ARBA" id="ARBA00023012"/>
    </source>
</evidence>
<feature type="modified residue" description="4-aspartylphosphate" evidence="11">
    <location>
        <position position="784"/>
    </location>
</feature>
<dbReference type="SMART" id="SM00448">
    <property type="entry name" value="REC"/>
    <property type="match status" value="1"/>
</dbReference>
<dbReference type="Gene3D" id="3.30.565.10">
    <property type="entry name" value="Histidine kinase-like ATPase, C-terminal domain"/>
    <property type="match status" value="1"/>
</dbReference>
<dbReference type="Pfam" id="PF00072">
    <property type="entry name" value="Response_reg"/>
    <property type="match status" value="1"/>
</dbReference>
<comment type="similarity">
    <text evidence="2">In the N-terminal section; belongs to the phytochrome family.</text>
</comment>
<evidence type="ECO:0000256" key="9">
    <source>
        <dbReference type="ARBA" id="ARBA00024867"/>
    </source>
</evidence>
<evidence type="ECO:0000313" key="15">
    <source>
        <dbReference type="EMBL" id="MCC2137426.1"/>
    </source>
</evidence>